<evidence type="ECO:0000313" key="4">
    <source>
        <dbReference type="Proteomes" id="UP001156856"/>
    </source>
</evidence>
<keyword evidence="4" id="KW-1185">Reference proteome</keyword>
<sequence length="71" mass="7933">MMLPLPQRLPAVRLRGAREDHAICLRLAASCRLRISRGEPALREQHGWAIAHCRTLRAGFSDPSEPRAPPV</sequence>
<proteinExistence type="predicted"/>
<evidence type="ECO:0000313" key="1">
    <source>
        <dbReference type="EMBL" id="GEP04821.1"/>
    </source>
</evidence>
<dbReference type="EMBL" id="BSPK01000025">
    <property type="protein sequence ID" value="GLS63646.1"/>
    <property type="molecule type" value="Genomic_DNA"/>
</dbReference>
<comment type="caution">
    <text evidence="1">The sequence shown here is derived from an EMBL/GenBank/DDBJ whole genome shotgun (WGS) entry which is preliminary data.</text>
</comment>
<dbReference type="RefSeq" id="WP_147026414.1">
    <property type="nucleotide sequence ID" value="NZ_BJZU01000052.1"/>
</dbReference>
<accession>A0A512J4E0</accession>
<dbReference type="OrthoDB" id="8009130at2"/>
<reference evidence="1 3" key="3">
    <citation type="submission" date="2019-07" db="EMBL/GenBank/DDBJ databases">
        <title>Whole genome shotgun sequence of Methylobacterium oxalidis NBRC 107715.</title>
        <authorList>
            <person name="Hosoyama A."/>
            <person name="Uohara A."/>
            <person name="Ohji S."/>
            <person name="Ichikawa N."/>
        </authorList>
    </citation>
    <scope>NUCLEOTIDE SEQUENCE [LARGE SCALE GENOMIC DNA]</scope>
    <source>
        <strain evidence="1 3">NBRC 107715</strain>
    </source>
</reference>
<dbReference type="Proteomes" id="UP001156856">
    <property type="component" value="Unassembled WGS sequence"/>
</dbReference>
<reference evidence="2" key="4">
    <citation type="submission" date="2023-01" db="EMBL/GenBank/DDBJ databases">
        <title>Draft genome sequence of Methylobacterium oxalidis strain NBRC 107715.</title>
        <authorList>
            <person name="Sun Q."/>
            <person name="Mori K."/>
        </authorList>
    </citation>
    <scope>NUCLEOTIDE SEQUENCE</scope>
    <source>
        <strain evidence="2">NBRC 107715</strain>
    </source>
</reference>
<evidence type="ECO:0000313" key="2">
    <source>
        <dbReference type="EMBL" id="GLS63646.1"/>
    </source>
</evidence>
<organism evidence="1 3">
    <name type="scientific">Methylobacterium oxalidis</name>
    <dbReference type="NCBI Taxonomy" id="944322"/>
    <lineage>
        <taxon>Bacteria</taxon>
        <taxon>Pseudomonadati</taxon>
        <taxon>Pseudomonadota</taxon>
        <taxon>Alphaproteobacteria</taxon>
        <taxon>Hyphomicrobiales</taxon>
        <taxon>Methylobacteriaceae</taxon>
        <taxon>Methylobacterium</taxon>
    </lineage>
</organism>
<gene>
    <name evidence="2" type="ORF">GCM10007888_20270</name>
    <name evidence="1" type="ORF">MOX02_28590</name>
</gene>
<reference evidence="4" key="2">
    <citation type="journal article" date="2019" name="Int. J. Syst. Evol. Microbiol.">
        <title>The Global Catalogue of Microorganisms (GCM) 10K type strain sequencing project: providing services to taxonomists for standard genome sequencing and annotation.</title>
        <authorList>
            <consortium name="The Broad Institute Genomics Platform"/>
            <consortium name="The Broad Institute Genome Sequencing Center for Infectious Disease"/>
            <person name="Wu L."/>
            <person name="Ma J."/>
        </authorList>
    </citation>
    <scope>NUCLEOTIDE SEQUENCE [LARGE SCALE GENOMIC DNA]</scope>
    <source>
        <strain evidence="4">NBRC 107715</strain>
    </source>
</reference>
<dbReference type="Proteomes" id="UP000321960">
    <property type="component" value="Unassembled WGS sequence"/>
</dbReference>
<evidence type="ECO:0000313" key="3">
    <source>
        <dbReference type="Proteomes" id="UP000321960"/>
    </source>
</evidence>
<name>A0A512J4E0_9HYPH</name>
<reference evidence="2" key="1">
    <citation type="journal article" date="2014" name="Int. J. Syst. Evol. Microbiol.">
        <title>Complete genome of a new Firmicutes species belonging to the dominant human colonic microbiota ('Ruminococcus bicirculans') reveals two chromosomes and a selective capacity to utilize plant glucans.</title>
        <authorList>
            <consortium name="NISC Comparative Sequencing Program"/>
            <person name="Wegmann U."/>
            <person name="Louis P."/>
            <person name="Goesmann A."/>
            <person name="Henrissat B."/>
            <person name="Duncan S.H."/>
            <person name="Flint H.J."/>
        </authorList>
    </citation>
    <scope>NUCLEOTIDE SEQUENCE</scope>
    <source>
        <strain evidence="2">NBRC 107715</strain>
    </source>
</reference>
<protein>
    <submittedName>
        <fullName evidence="1">Uncharacterized protein</fullName>
    </submittedName>
</protein>
<dbReference type="AlphaFoldDB" id="A0A512J4E0"/>
<dbReference type="EMBL" id="BJZU01000052">
    <property type="protein sequence ID" value="GEP04821.1"/>
    <property type="molecule type" value="Genomic_DNA"/>
</dbReference>